<sequence length="47" mass="5185">GPIITIQAKIELTEEVLDVGTITPAQKALEKPGWKKQSNSREYSMKG</sequence>
<evidence type="ECO:0000313" key="3">
    <source>
        <dbReference type="Proteomes" id="UP000789901"/>
    </source>
</evidence>
<keyword evidence="3" id="KW-1185">Reference proteome</keyword>
<dbReference type="Proteomes" id="UP000789901">
    <property type="component" value="Unassembled WGS sequence"/>
</dbReference>
<organism evidence="2 3">
    <name type="scientific">Gigaspora margarita</name>
    <dbReference type="NCBI Taxonomy" id="4874"/>
    <lineage>
        <taxon>Eukaryota</taxon>
        <taxon>Fungi</taxon>
        <taxon>Fungi incertae sedis</taxon>
        <taxon>Mucoromycota</taxon>
        <taxon>Glomeromycotina</taxon>
        <taxon>Glomeromycetes</taxon>
        <taxon>Diversisporales</taxon>
        <taxon>Gigasporaceae</taxon>
        <taxon>Gigaspora</taxon>
    </lineage>
</organism>
<gene>
    <name evidence="2" type="ORF">GMARGA_LOCUS41328</name>
</gene>
<dbReference type="EMBL" id="CAJVQB010112687">
    <property type="protein sequence ID" value="CAG8852507.1"/>
    <property type="molecule type" value="Genomic_DNA"/>
</dbReference>
<feature type="region of interest" description="Disordered" evidence="1">
    <location>
        <begin position="28"/>
        <end position="47"/>
    </location>
</feature>
<accession>A0ABN7XC98</accession>
<reference evidence="2 3" key="1">
    <citation type="submission" date="2021-06" db="EMBL/GenBank/DDBJ databases">
        <authorList>
            <person name="Kallberg Y."/>
            <person name="Tangrot J."/>
            <person name="Rosling A."/>
        </authorList>
    </citation>
    <scope>NUCLEOTIDE SEQUENCE [LARGE SCALE GENOMIC DNA]</scope>
    <source>
        <strain evidence="2 3">120-4 pot B 10/14</strain>
    </source>
</reference>
<feature type="compositionally biased region" description="Polar residues" evidence="1">
    <location>
        <begin position="36"/>
        <end position="47"/>
    </location>
</feature>
<protein>
    <submittedName>
        <fullName evidence="2">29478_t:CDS:1</fullName>
    </submittedName>
</protein>
<feature type="non-terminal residue" evidence="2">
    <location>
        <position position="1"/>
    </location>
</feature>
<proteinExistence type="predicted"/>
<comment type="caution">
    <text evidence="2">The sequence shown here is derived from an EMBL/GenBank/DDBJ whole genome shotgun (WGS) entry which is preliminary data.</text>
</comment>
<name>A0ABN7XC98_GIGMA</name>
<evidence type="ECO:0000313" key="2">
    <source>
        <dbReference type="EMBL" id="CAG8852507.1"/>
    </source>
</evidence>
<evidence type="ECO:0000256" key="1">
    <source>
        <dbReference type="SAM" id="MobiDB-lite"/>
    </source>
</evidence>